<reference evidence="2 3" key="1">
    <citation type="submission" date="2016-10" db="EMBL/GenBank/DDBJ databases">
        <authorList>
            <person name="Varghese N."/>
            <person name="Submissions S."/>
        </authorList>
    </citation>
    <scope>NUCLEOTIDE SEQUENCE [LARGE SCALE GENOMIC DNA]</scope>
    <source>
        <strain evidence="2 3">DSM 18839</strain>
    </source>
</reference>
<name>A0A8G2BJW9_9PROT</name>
<dbReference type="Proteomes" id="UP000198615">
    <property type="component" value="Unassembled WGS sequence"/>
</dbReference>
<keyword evidence="3" id="KW-1185">Reference proteome</keyword>
<dbReference type="RefSeq" id="WP_139189313.1">
    <property type="nucleotide sequence ID" value="NZ_FNBW01000007.1"/>
</dbReference>
<comment type="caution">
    <text evidence="2">The sequence shown here is derived from an EMBL/GenBank/DDBJ whole genome shotgun (WGS) entry which is preliminary data.</text>
</comment>
<sequence length="80" mass="8654">MTETDAGQCRPSGDTNDAEPSPQALVHDINNVTGRLLSTLYLCLSDIEPDHPVHGRLQVANSTSLELRSLIQRLENALSG</sequence>
<accession>A0A8G2BJW9</accession>
<feature type="region of interest" description="Disordered" evidence="1">
    <location>
        <begin position="1"/>
        <end position="24"/>
    </location>
</feature>
<dbReference type="EMBL" id="FNBW01000007">
    <property type="protein sequence ID" value="SDF88983.1"/>
    <property type="molecule type" value="Genomic_DNA"/>
</dbReference>
<evidence type="ECO:0000256" key="1">
    <source>
        <dbReference type="SAM" id="MobiDB-lite"/>
    </source>
</evidence>
<evidence type="ECO:0000313" key="3">
    <source>
        <dbReference type="Proteomes" id="UP000198615"/>
    </source>
</evidence>
<organism evidence="2 3">
    <name type="scientific">Thalassobaculum litoreum DSM 18839</name>
    <dbReference type="NCBI Taxonomy" id="1123362"/>
    <lineage>
        <taxon>Bacteria</taxon>
        <taxon>Pseudomonadati</taxon>
        <taxon>Pseudomonadota</taxon>
        <taxon>Alphaproteobacteria</taxon>
        <taxon>Rhodospirillales</taxon>
        <taxon>Thalassobaculaceae</taxon>
        <taxon>Thalassobaculum</taxon>
    </lineage>
</organism>
<gene>
    <name evidence="2" type="ORF">SAMN05660686_02703</name>
</gene>
<dbReference type="AlphaFoldDB" id="A0A8G2BJW9"/>
<proteinExistence type="predicted"/>
<evidence type="ECO:0000313" key="2">
    <source>
        <dbReference type="EMBL" id="SDF88983.1"/>
    </source>
</evidence>
<protein>
    <submittedName>
        <fullName evidence="2">Uncharacterized protein</fullName>
    </submittedName>
</protein>